<evidence type="ECO:0000313" key="5">
    <source>
        <dbReference type="EMBL" id="NDV13165.1"/>
    </source>
</evidence>
<dbReference type="PROSITE" id="PS00211">
    <property type="entry name" value="ABC_TRANSPORTER_1"/>
    <property type="match status" value="1"/>
</dbReference>
<dbReference type="PANTHER" id="PTHR42794:SF2">
    <property type="entry name" value="ABC TRANSPORTER ATP-BINDING PROTEIN"/>
    <property type="match status" value="1"/>
</dbReference>
<dbReference type="PANTHER" id="PTHR42794">
    <property type="entry name" value="HEMIN IMPORT ATP-BINDING PROTEIN HMUV"/>
    <property type="match status" value="1"/>
</dbReference>
<keyword evidence="1" id="KW-1003">Cell membrane</keyword>
<gene>
    <name evidence="5" type="ORF">GZH52_10235</name>
</gene>
<evidence type="ECO:0000256" key="2">
    <source>
        <dbReference type="ARBA" id="ARBA00022741"/>
    </source>
</evidence>
<reference evidence="5 6" key="1">
    <citation type="submission" date="2020-02" db="EMBL/GenBank/DDBJ databases">
        <authorList>
            <person name="Yang Z."/>
        </authorList>
    </citation>
    <scope>NUCLEOTIDE SEQUENCE [LARGE SCALE GENOMIC DNA]</scope>
    <source>
        <strain evidence="5 6">HX-7-9</strain>
    </source>
</reference>
<keyword evidence="3 5" id="KW-0067">ATP-binding</keyword>
<dbReference type="AlphaFoldDB" id="A0A6B2KSE6"/>
<protein>
    <submittedName>
        <fullName evidence="5">ATP-binding cassette domain-containing protein</fullName>
    </submittedName>
</protein>
<dbReference type="SMART" id="SM00382">
    <property type="entry name" value="AAA"/>
    <property type="match status" value="1"/>
</dbReference>
<comment type="caution">
    <text evidence="5">The sequence shown here is derived from an EMBL/GenBank/DDBJ whole genome shotgun (WGS) entry which is preliminary data.</text>
</comment>
<dbReference type="InterPro" id="IPR027417">
    <property type="entry name" value="P-loop_NTPase"/>
</dbReference>
<evidence type="ECO:0000313" key="6">
    <source>
        <dbReference type="Proteomes" id="UP000482578"/>
    </source>
</evidence>
<dbReference type="GO" id="GO:0005524">
    <property type="term" value="F:ATP binding"/>
    <property type="evidence" value="ECO:0007669"/>
    <property type="project" value="UniProtKB-KW"/>
</dbReference>
<dbReference type="InterPro" id="IPR003593">
    <property type="entry name" value="AAA+_ATPase"/>
</dbReference>
<name>A0A6B2KSE6_9NEIS</name>
<evidence type="ECO:0000259" key="4">
    <source>
        <dbReference type="PROSITE" id="PS50893"/>
    </source>
</evidence>
<keyword evidence="1" id="KW-0472">Membrane</keyword>
<keyword evidence="6" id="KW-1185">Reference proteome</keyword>
<dbReference type="SUPFAM" id="SSF52540">
    <property type="entry name" value="P-loop containing nucleoside triphosphate hydrolases"/>
    <property type="match status" value="1"/>
</dbReference>
<evidence type="ECO:0000256" key="1">
    <source>
        <dbReference type="ARBA" id="ARBA00022475"/>
    </source>
</evidence>
<dbReference type="InterPro" id="IPR003439">
    <property type="entry name" value="ABC_transporter-like_ATP-bd"/>
</dbReference>
<dbReference type="RefSeq" id="WP_163316370.1">
    <property type="nucleotide sequence ID" value="NZ_JAAGAA010000008.1"/>
</dbReference>
<accession>A0A6B2KSE6</accession>
<proteinExistence type="predicted"/>
<dbReference type="PROSITE" id="PS50893">
    <property type="entry name" value="ABC_TRANSPORTER_2"/>
    <property type="match status" value="1"/>
</dbReference>
<dbReference type="Proteomes" id="UP000482578">
    <property type="component" value="Unassembled WGS sequence"/>
</dbReference>
<dbReference type="EMBL" id="JAAGAA010000008">
    <property type="protein sequence ID" value="NDV13165.1"/>
    <property type="molecule type" value="Genomic_DNA"/>
</dbReference>
<dbReference type="GO" id="GO:0016887">
    <property type="term" value="F:ATP hydrolysis activity"/>
    <property type="evidence" value="ECO:0007669"/>
    <property type="project" value="InterPro"/>
</dbReference>
<evidence type="ECO:0000256" key="3">
    <source>
        <dbReference type="ARBA" id="ARBA00022840"/>
    </source>
</evidence>
<dbReference type="Pfam" id="PF00005">
    <property type="entry name" value="ABC_tran"/>
    <property type="match status" value="1"/>
</dbReference>
<feature type="domain" description="ABC transporter" evidence="4">
    <location>
        <begin position="3"/>
        <end position="246"/>
    </location>
</feature>
<organism evidence="5 6">
    <name type="scientific">Crenobacter caeni</name>
    <dbReference type="NCBI Taxonomy" id="2705474"/>
    <lineage>
        <taxon>Bacteria</taxon>
        <taxon>Pseudomonadati</taxon>
        <taxon>Pseudomonadota</taxon>
        <taxon>Betaproteobacteria</taxon>
        <taxon>Neisseriales</taxon>
        <taxon>Neisseriaceae</taxon>
        <taxon>Crenobacter</taxon>
    </lineage>
</organism>
<sequence length="264" mass="27771">MSLTLAAASLTRGKRRLLDRISLTLAQGEQAALIGPSGAGKSSLISLAATLAAPSNGYVSLLGEDPWRLGARARRALRARIACVWQTPPLPARQRVIHAVAAGRLGQSGTLAALARLVLPRDGAAIEQTLARVELAHKLWVRSDTLSGGERQRVGVARALYQAGELVLADEPVSALDPYLAAQTVRVLCEDARARGASLLMSLHSVELALAHFPRIIALRDGRVAFDLPSAEVDAARLAALYEGEQTAAAPLASPPATLLPARC</sequence>
<dbReference type="InterPro" id="IPR017871">
    <property type="entry name" value="ABC_transporter-like_CS"/>
</dbReference>
<keyword evidence="2" id="KW-0547">Nucleotide-binding</keyword>
<dbReference type="Gene3D" id="3.40.50.300">
    <property type="entry name" value="P-loop containing nucleotide triphosphate hydrolases"/>
    <property type="match status" value="1"/>
</dbReference>